<protein>
    <submittedName>
        <fullName evidence="1">Uncharacterized protein</fullName>
    </submittedName>
</protein>
<dbReference type="EMBL" id="CAJVRL010000054">
    <property type="protein sequence ID" value="CAG8953897.1"/>
    <property type="molecule type" value="Genomic_DNA"/>
</dbReference>
<evidence type="ECO:0000313" key="2">
    <source>
        <dbReference type="Proteomes" id="UP000696280"/>
    </source>
</evidence>
<proteinExistence type="predicted"/>
<reference evidence="1" key="1">
    <citation type="submission" date="2021-07" db="EMBL/GenBank/DDBJ databases">
        <authorList>
            <person name="Durling M."/>
        </authorList>
    </citation>
    <scope>NUCLEOTIDE SEQUENCE</scope>
</reference>
<comment type="caution">
    <text evidence="1">The sequence shown here is derived from an EMBL/GenBank/DDBJ whole genome shotgun (WGS) entry which is preliminary data.</text>
</comment>
<dbReference type="Proteomes" id="UP000696280">
    <property type="component" value="Unassembled WGS sequence"/>
</dbReference>
<dbReference type="OrthoDB" id="2562743at2759"/>
<dbReference type="AlphaFoldDB" id="A0A9N9KXQ0"/>
<organism evidence="1 2">
    <name type="scientific">Hymenoscyphus fraxineus</name>
    <dbReference type="NCBI Taxonomy" id="746836"/>
    <lineage>
        <taxon>Eukaryota</taxon>
        <taxon>Fungi</taxon>
        <taxon>Dikarya</taxon>
        <taxon>Ascomycota</taxon>
        <taxon>Pezizomycotina</taxon>
        <taxon>Leotiomycetes</taxon>
        <taxon>Helotiales</taxon>
        <taxon>Helotiaceae</taxon>
        <taxon>Hymenoscyphus</taxon>
    </lineage>
</organism>
<accession>A0A9N9KXQ0</accession>
<name>A0A9N9KXQ0_9HELO</name>
<evidence type="ECO:0000313" key="1">
    <source>
        <dbReference type="EMBL" id="CAG8953897.1"/>
    </source>
</evidence>
<gene>
    <name evidence="1" type="ORF">HYFRA_00010858</name>
</gene>
<keyword evidence="2" id="KW-1185">Reference proteome</keyword>
<sequence>MAPSTRERIIEEVVPKIREDIATQYADSALKENEAQWSHLQEQLRAYKEDLNKASMIVKSKSEAHGAQKRLQESHMRRLAYKVGGKREEVDEGANRVLESEWMDAIEAKKSIERDISQCEHAAGVLSENIWFLRDVKRRNEITKRQFVDAYEHIFSKPTPDFPEADEKTRLMAEAQSEICARERQMKAEKEVLEILGHAGDPISEALDLIASASDRTTTNKYLSESVMLTNAQMKISRGLVLIEEARCIRPAIPSIGHSAVSDLKDTSLKEQTVELLEKAKGILGEEWERQELRVKAVEKTLSDAKATFNKRKEELQNLRKRIVMQVAGIDETA</sequence>